<comment type="caution">
    <text evidence="2">The sequence shown here is derived from an EMBL/GenBank/DDBJ whole genome shotgun (WGS) entry which is preliminary data.</text>
</comment>
<feature type="region of interest" description="Disordered" evidence="1">
    <location>
        <begin position="1"/>
        <end position="47"/>
    </location>
</feature>
<feature type="compositionally biased region" description="Low complexity" evidence="1">
    <location>
        <begin position="382"/>
        <end position="419"/>
    </location>
</feature>
<feature type="compositionally biased region" description="Pro residues" evidence="1">
    <location>
        <begin position="159"/>
        <end position="168"/>
    </location>
</feature>
<feature type="compositionally biased region" description="Low complexity" evidence="1">
    <location>
        <begin position="292"/>
        <end position="305"/>
    </location>
</feature>
<organism evidence="2 3">
    <name type="scientific">Coprinopsis cinerea (strain Okayama-7 / 130 / ATCC MYA-4618 / FGSC 9003)</name>
    <name type="common">Inky cap fungus</name>
    <name type="synonym">Hormographiella aspergillata</name>
    <dbReference type="NCBI Taxonomy" id="240176"/>
    <lineage>
        <taxon>Eukaryota</taxon>
        <taxon>Fungi</taxon>
        <taxon>Dikarya</taxon>
        <taxon>Basidiomycota</taxon>
        <taxon>Agaricomycotina</taxon>
        <taxon>Agaricomycetes</taxon>
        <taxon>Agaricomycetidae</taxon>
        <taxon>Agaricales</taxon>
        <taxon>Agaricineae</taxon>
        <taxon>Psathyrellaceae</taxon>
        <taxon>Coprinopsis</taxon>
    </lineage>
</organism>
<feature type="region of interest" description="Disordered" evidence="1">
    <location>
        <begin position="444"/>
        <end position="481"/>
    </location>
</feature>
<accession>A8NRZ0</accession>
<evidence type="ECO:0000313" key="2">
    <source>
        <dbReference type="EMBL" id="EAU85957.2"/>
    </source>
</evidence>
<evidence type="ECO:0000256" key="1">
    <source>
        <dbReference type="SAM" id="MobiDB-lite"/>
    </source>
</evidence>
<feature type="compositionally biased region" description="Basic residues" evidence="1">
    <location>
        <begin position="229"/>
        <end position="238"/>
    </location>
</feature>
<feature type="compositionally biased region" description="Polar residues" evidence="1">
    <location>
        <begin position="368"/>
        <end position="381"/>
    </location>
</feature>
<dbReference type="AlphaFoldDB" id="A8NRZ0"/>
<dbReference type="HOGENOM" id="CLU_567425_0_0_1"/>
<dbReference type="RefSeq" id="XP_001835892.2">
    <property type="nucleotide sequence ID" value="XM_001835840.2"/>
</dbReference>
<name>A8NRZ0_COPC7</name>
<sequence length="481" mass="50773">MQRSPSPIPVDEEDYEEGELQAMYDKAMTDAQQDVGEGDSGSQSPNSYHLCILCRPPGSLPPLAPSSFCSNPEGVPILSQSRFFTLSVPKGLKKQFAPPAVMDLAQSTPSETATLASATPDPQVTGTDIEGDNVGSQVVESKADQPTGMVASPVSPTEPTSPSPPSQPLPSLLMSPKLPPDTVAQNTKDEVHKATHLTPDPNPFPDISSLSTKHPLINLATLNANSPKKPNKTAKLLKRLIDEYRSPSVGSRQGTVDAKPTATTESHSEQSDPPTPLCSPPKVSTERMENDVPTSESSSSVATSEPRQKAKPGPVLQASPAKSADLHRRDSEPEIEEVELLVQPPSSDSDSSPQHPIKCDTTPKASPENDNGAQADLQQGESTGSTSSISASSSTINNTDAGSSGTGSSSEDTQDDSPAPATPPTTGEFKLLNFDLRHFFGLSPSLFKSGDSRRSLDSSGDTNDVDMNVLELELEYPDPSS</sequence>
<feature type="compositionally biased region" description="Acidic residues" evidence="1">
    <location>
        <begin position="472"/>
        <end position="481"/>
    </location>
</feature>
<dbReference type="KEGG" id="cci:CC1G_02980"/>
<keyword evidence="3" id="KW-1185">Reference proteome</keyword>
<evidence type="ECO:0000313" key="3">
    <source>
        <dbReference type="Proteomes" id="UP000001861"/>
    </source>
</evidence>
<proteinExistence type="predicted"/>
<dbReference type="EMBL" id="AACS02000008">
    <property type="protein sequence ID" value="EAU85957.2"/>
    <property type="molecule type" value="Genomic_DNA"/>
</dbReference>
<protein>
    <submittedName>
        <fullName evidence="2">Uncharacterized protein</fullName>
    </submittedName>
</protein>
<dbReference type="Proteomes" id="UP000001861">
    <property type="component" value="Unassembled WGS sequence"/>
</dbReference>
<feature type="compositionally biased region" description="Polar residues" evidence="1">
    <location>
        <begin position="107"/>
        <end position="126"/>
    </location>
</feature>
<dbReference type="InParanoid" id="A8NRZ0"/>
<feature type="region of interest" description="Disordered" evidence="1">
    <location>
        <begin position="107"/>
        <end position="428"/>
    </location>
</feature>
<feature type="compositionally biased region" description="Acidic residues" evidence="1">
    <location>
        <begin position="10"/>
        <end position="19"/>
    </location>
</feature>
<gene>
    <name evidence="2" type="ORF">CC1G_02980</name>
</gene>
<reference evidence="2 3" key="1">
    <citation type="journal article" date="2010" name="Proc. Natl. Acad. Sci. U.S.A.">
        <title>Insights into evolution of multicellular fungi from the assembled chromosomes of the mushroom Coprinopsis cinerea (Coprinus cinereus).</title>
        <authorList>
            <person name="Stajich J.E."/>
            <person name="Wilke S.K."/>
            <person name="Ahren D."/>
            <person name="Au C.H."/>
            <person name="Birren B.W."/>
            <person name="Borodovsky M."/>
            <person name="Burns C."/>
            <person name="Canback B."/>
            <person name="Casselton L.A."/>
            <person name="Cheng C.K."/>
            <person name="Deng J."/>
            <person name="Dietrich F.S."/>
            <person name="Fargo D.C."/>
            <person name="Farman M.L."/>
            <person name="Gathman A.C."/>
            <person name="Goldberg J."/>
            <person name="Guigo R."/>
            <person name="Hoegger P.J."/>
            <person name="Hooker J.B."/>
            <person name="Huggins A."/>
            <person name="James T.Y."/>
            <person name="Kamada T."/>
            <person name="Kilaru S."/>
            <person name="Kodira C."/>
            <person name="Kues U."/>
            <person name="Kupfer D."/>
            <person name="Kwan H.S."/>
            <person name="Lomsadze A."/>
            <person name="Li W."/>
            <person name="Lilly W.W."/>
            <person name="Ma L.J."/>
            <person name="Mackey A.J."/>
            <person name="Manning G."/>
            <person name="Martin F."/>
            <person name="Muraguchi H."/>
            <person name="Natvig D.O."/>
            <person name="Palmerini H."/>
            <person name="Ramesh M.A."/>
            <person name="Rehmeyer C.J."/>
            <person name="Roe B.A."/>
            <person name="Shenoy N."/>
            <person name="Stanke M."/>
            <person name="Ter-Hovhannisyan V."/>
            <person name="Tunlid A."/>
            <person name="Velagapudi R."/>
            <person name="Vision T.J."/>
            <person name="Zeng Q."/>
            <person name="Zolan M.E."/>
            <person name="Pukkila P.J."/>
        </authorList>
    </citation>
    <scope>NUCLEOTIDE SEQUENCE [LARGE SCALE GENOMIC DNA]</scope>
    <source>
        <strain evidence="3">Okayama-7 / 130 / ATCC MYA-4618 / FGSC 9003</strain>
    </source>
</reference>
<dbReference type="OMA" id="NTKDEVH"/>
<feature type="compositionally biased region" description="Low complexity" evidence="1">
    <location>
        <begin position="344"/>
        <end position="353"/>
    </location>
</feature>
<dbReference type="VEuPathDB" id="FungiDB:CC1G_02980"/>
<dbReference type="GeneID" id="6012427"/>